<organism evidence="2 3">
    <name type="scientific">Heracleum sosnowskyi</name>
    <dbReference type="NCBI Taxonomy" id="360622"/>
    <lineage>
        <taxon>Eukaryota</taxon>
        <taxon>Viridiplantae</taxon>
        <taxon>Streptophyta</taxon>
        <taxon>Embryophyta</taxon>
        <taxon>Tracheophyta</taxon>
        <taxon>Spermatophyta</taxon>
        <taxon>Magnoliopsida</taxon>
        <taxon>eudicotyledons</taxon>
        <taxon>Gunneridae</taxon>
        <taxon>Pentapetalae</taxon>
        <taxon>asterids</taxon>
        <taxon>campanulids</taxon>
        <taxon>Apiales</taxon>
        <taxon>Apiaceae</taxon>
        <taxon>Apioideae</taxon>
        <taxon>apioid superclade</taxon>
        <taxon>Tordylieae</taxon>
        <taxon>Tordyliinae</taxon>
        <taxon>Heracleum</taxon>
    </lineage>
</organism>
<gene>
    <name evidence="2" type="ORF">POM88_000104</name>
</gene>
<dbReference type="InterPro" id="IPR042162">
    <property type="entry name" value="AtJ13"/>
</dbReference>
<dbReference type="PANTHER" id="PTHR44914:SF1">
    <property type="entry name" value="CHAPERONE PROTEIN DNAJ 13"/>
    <property type="match status" value="1"/>
</dbReference>
<dbReference type="AlphaFoldDB" id="A0AAD8JBP0"/>
<proteinExistence type="predicted"/>
<keyword evidence="3" id="KW-1185">Reference proteome</keyword>
<sequence>MGTVLATQEFIDYVGGIIKEEGDVDADVPQSVSSGRGSRGGSGERGRRGGGGQGFGPGRRHRCSEVTEVSTRQARVREAPIAENVTKLHASKARRQELKGNMTGEASAALAVVESQQQRPTFQRFVALIEDELTYHERVAGILREIETEIVYEKQREDSAPPIADNLFSGKTMYFLAKIELSLGSGPSIADGWWKEDERVSADGSIKQKRLAVSYSFIINLLPIGASSVGTSAQYIRHFSSKSHGRVAAKVGSRAIEIQVGGGRKFSNFSIVCMSYAIGIQHYSEGAKRDENENIFLDEHNCIDMDPECALKFVKNFGIRYATDYVFRGNIMDNPPRRDLDSPRIYISDYRILREFDDPDYPLTERRAYQALRFGCPMMGSVLATDEFINYIVGVIKERGKAGAGVEVGVREGGGRGGSGVREGGVEVAREGGVEVGVREGGVEVVKEGGMRVEGIIAWRIFRRISWREQRHAEAFTAVGYKHIEAGKKWTGSLCNRLFLHTL</sequence>
<name>A0AAD8JBP0_9APIA</name>
<feature type="compositionally biased region" description="Gly residues" evidence="1">
    <location>
        <begin position="48"/>
        <end position="57"/>
    </location>
</feature>
<comment type="caution">
    <text evidence="2">The sequence shown here is derived from an EMBL/GenBank/DDBJ whole genome shotgun (WGS) entry which is preliminary data.</text>
</comment>
<accession>A0AAD8JBP0</accession>
<protein>
    <submittedName>
        <fullName evidence="2">Uncharacterized protein</fullName>
    </submittedName>
</protein>
<evidence type="ECO:0000256" key="1">
    <source>
        <dbReference type="SAM" id="MobiDB-lite"/>
    </source>
</evidence>
<evidence type="ECO:0000313" key="3">
    <source>
        <dbReference type="Proteomes" id="UP001237642"/>
    </source>
</evidence>
<reference evidence="2" key="2">
    <citation type="submission" date="2023-05" db="EMBL/GenBank/DDBJ databases">
        <authorList>
            <person name="Schelkunov M.I."/>
        </authorList>
    </citation>
    <scope>NUCLEOTIDE SEQUENCE</scope>
    <source>
        <strain evidence="2">Hsosn_3</strain>
        <tissue evidence="2">Leaf</tissue>
    </source>
</reference>
<reference evidence="2" key="1">
    <citation type="submission" date="2023-02" db="EMBL/GenBank/DDBJ databases">
        <title>Genome of toxic invasive species Heracleum sosnowskyi carries increased number of genes despite the absence of recent whole-genome duplications.</title>
        <authorList>
            <person name="Schelkunov M."/>
            <person name="Shtratnikova V."/>
            <person name="Makarenko M."/>
            <person name="Klepikova A."/>
            <person name="Omelchenko D."/>
            <person name="Novikova G."/>
            <person name="Obukhova E."/>
            <person name="Bogdanov V."/>
            <person name="Penin A."/>
            <person name="Logacheva M."/>
        </authorList>
    </citation>
    <scope>NUCLEOTIDE SEQUENCE</scope>
    <source>
        <strain evidence="2">Hsosn_3</strain>
        <tissue evidence="2">Leaf</tissue>
    </source>
</reference>
<evidence type="ECO:0000313" key="2">
    <source>
        <dbReference type="EMBL" id="KAK1400499.1"/>
    </source>
</evidence>
<dbReference type="EMBL" id="JAUIZM010000001">
    <property type="protein sequence ID" value="KAK1400499.1"/>
    <property type="molecule type" value="Genomic_DNA"/>
</dbReference>
<feature type="region of interest" description="Disordered" evidence="1">
    <location>
        <begin position="24"/>
        <end position="71"/>
    </location>
</feature>
<dbReference type="PANTHER" id="PTHR44914">
    <property type="entry name" value="CHAPERONE PROTEIN DNAJ 13"/>
    <property type="match status" value="1"/>
</dbReference>
<dbReference type="Proteomes" id="UP001237642">
    <property type="component" value="Unassembled WGS sequence"/>
</dbReference>